<accession>A0A426X6K9</accession>
<proteinExistence type="predicted"/>
<organism evidence="1 2">
    <name type="scientific">Ensete ventricosum</name>
    <name type="common">Abyssinian banana</name>
    <name type="synonym">Musa ensete</name>
    <dbReference type="NCBI Taxonomy" id="4639"/>
    <lineage>
        <taxon>Eukaryota</taxon>
        <taxon>Viridiplantae</taxon>
        <taxon>Streptophyta</taxon>
        <taxon>Embryophyta</taxon>
        <taxon>Tracheophyta</taxon>
        <taxon>Spermatophyta</taxon>
        <taxon>Magnoliopsida</taxon>
        <taxon>Liliopsida</taxon>
        <taxon>Zingiberales</taxon>
        <taxon>Musaceae</taxon>
        <taxon>Ensete</taxon>
    </lineage>
</organism>
<reference evidence="1 2" key="1">
    <citation type="journal article" date="2014" name="Agronomy (Basel)">
        <title>A Draft Genome Sequence for Ensete ventricosum, the Drought-Tolerant Tree Against Hunger.</title>
        <authorList>
            <person name="Harrison J."/>
            <person name="Moore K.A."/>
            <person name="Paszkiewicz K."/>
            <person name="Jones T."/>
            <person name="Grant M."/>
            <person name="Ambacheew D."/>
            <person name="Muzemil S."/>
            <person name="Studholme D.J."/>
        </authorList>
    </citation>
    <scope>NUCLEOTIDE SEQUENCE [LARGE SCALE GENOMIC DNA]</scope>
</reference>
<comment type="caution">
    <text evidence="1">The sequence shown here is derived from an EMBL/GenBank/DDBJ whole genome shotgun (WGS) entry which is preliminary data.</text>
</comment>
<sequence>MATQREHLEVEEGVGASIVIGSWEHAAAPRYPTSEKPLLSNLKLWPNMGDVHGVVLSVHKPMEQMSLKVRRNSSYVAVI</sequence>
<dbReference type="Proteomes" id="UP000287651">
    <property type="component" value="Unassembled WGS sequence"/>
</dbReference>
<protein>
    <submittedName>
        <fullName evidence="1">Uncharacterized protein</fullName>
    </submittedName>
</protein>
<evidence type="ECO:0000313" key="2">
    <source>
        <dbReference type="Proteomes" id="UP000287651"/>
    </source>
</evidence>
<name>A0A426X6K9_ENSVE</name>
<gene>
    <name evidence="1" type="ORF">B296_00051766</name>
</gene>
<dbReference type="AlphaFoldDB" id="A0A426X6K9"/>
<dbReference type="EMBL" id="AMZH03025542">
    <property type="protein sequence ID" value="RRT35122.1"/>
    <property type="molecule type" value="Genomic_DNA"/>
</dbReference>
<evidence type="ECO:0000313" key="1">
    <source>
        <dbReference type="EMBL" id="RRT35122.1"/>
    </source>
</evidence>